<dbReference type="Pfam" id="PF11655">
    <property type="entry name" value="DUF2589"/>
    <property type="match status" value="1"/>
</dbReference>
<dbReference type="InParanoid" id="D8IFB8"/>
<dbReference type="AlphaFoldDB" id="D8IFB8"/>
<feature type="region of interest" description="Disordered" evidence="1">
    <location>
        <begin position="1"/>
        <end position="23"/>
    </location>
</feature>
<gene>
    <name evidence="2" type="ordered locus">BP951000_1862</name>
</gene>
<evidence type="ECO:0000256" key="1">
    <source>
        <dbReference type="SAM" id="MobiDB-lite"/>
    </source>
</evidence>
<dbReference type="InterPro" id="IPR024510">
    <property type="entry name" value="DUF2589"/>
</dbReference>
<proteinExistence type="predicted"/>
<dbReference type="Proteomes" id="UP000000332">
    <property type="component" value="Chromosome"/>
</dbReference>
<accession>D8IFB8</accession>
<organism evidence="2 3">
    <name type="scientific">Brachyspira pilosicoli (strain ATCC BAA-1826 / 95/1000)</name>
    <dbReference type="NCBI Taxonomy" id="759914"/>
    <lineage>
        <taxon>Bacteria</taxon>
        <taxon>Pseudomonadati</taxon>
        <taxon>Spirochaetota</taxon>
        <taxon>Spirochaetia</taxon>
        <taxon>Brachyspirales</taxon>
        <taxon>Brachyspiraceae</taxon>
        <taxon>Brachyspira</taxon>
    </lineage>
</organism>
<sequence>MSDSKIDDSKIDDSKIDDSKIDDSKIDDSKIANQFTGLPMSSLIGGPLQAVANAQLSLANTTKDFIETVDFDKVSTAEGKKEKSELKTVEVTHQKMDSVHDENSK</sequence>
<dbReference type="EMBL" id="CP002025">
    <property type="protein sequence ID" value="ADK31841.1"/>
    <property type="molecule type" value="Genomic_DNA"/>
</dbReference>
<dbReference type="GeneID" id="56440419"/>
<name>D8IFB8_BRAP9</name>
<feature type="region of interest" description="Disordered" evidence="1">
    <location>
        <begin position="77"/>
        <end position="105"/>
    </location>
</feature>
<evidence type="ECO:0000313" key="3">
    <source>
        <dbReference type="Proteomes" id="UP000000332"/>
    </source>
</evidence>
<dbReference type="HOGENOM" id="CLU_2231414_0_0_12"/>
<dbReference type="KEGG" id="bpo:BP951000_1862"/>
<dbReference type="RefSeq" id="WP_013244790.1">
    <property type="nucleotide sequence ID" value="NC_014330.1"/>
</dbReference>
<evidence type="ECO:0000313" key="2">
    <source>
        <dbReference type="EMBL" id="ADK31841.1"/>
    </source>
</evidence>
<keyword evidence="3" id="KW-1185">Reference proteome</keyword>
<reference evidence="2 3" key="1">
    <citation type="journal article" date="2010" name="PLoS ONE">
        <title>The complete genome sequence of the pathogenic intestinal spirochete Brachyspira pilosicoli and comparison with other Brachyspira genomes.</title>
        <authorList>
            <person name="Wanchanthuek P."/>
            <person name="Bellgard M.I."/>
            <person name="La T."/>
            <person name="Ryan K."/>
            <person name="Moolhuijzen P."/>
            <person name="Chapman B."/>
            <person name="Black M."/>
            <person name="Schibeci D."/>
            <person name="Hunter A."/>
            <person name="Barrero R."/>
            <person name="Phillips N.D."/>
            <person name="Hampson D.J."/>
        </authorList>
    </citation>
    <scope>NUCLEOTIDE SEQUENCE [LARGE SCALE GENOMIC DNA]</scope>
    <source>
        <strain evidence="3">ATCC BAA-1826 / 95/1000</strain>
    </source>
</reference>
<protein>
    <submittedName>
        <fullName evidence="2">Uncharacterized protein</fullName>
    </submittedName>
</protein>